<proteinExistence type="predicted"/>
<evidence type="ECO:0000313" key="3">
    <source>
        <dbReference type="Proteomes" id="UP001178277"/>
    </source>
</evidence>
<dbReference type="EMBL" id="JAUUTP010000044">
    <property type="protein sequence ID" value="MDP1421547.1"/>
    <property type="molecule type" value="Genomic_DNA"/>
</dbReference>
<sequence>MHSEKYLYQDDAILDIGCGSGRTTFTLYKKGIQNITGIDLAPSMLNEAEKIVHEYNQDIPFILGDATNLPFNDTSFDKAIFAFNGLMQIPQRQNRTLALKEINCILKPEGIFIFTTHDRDKNENHLNFREQGVKGNKIRGFMSLGIFSLPGRYLPPYPNTT</sequence>
<keyword evidence="2" id="KW-0808">Transferase</keyword>
<organism evidence="2 3">
    <name type="scientific">Peribacillus simplex</name>
    <dbReference type="NCBI Taxonomy" id="1478"/>
    <lineage>
        <taxon>Bacteria</taxon>
        <taxon>Bacillati</taxon>
        <taxon>Bacillota</taxon>
        <taxon>Bacilli</taxon>
        <taxon>Bacillales</taxon>
        <taxon>Bacillaceae</taxon>
        <taxon>Peribacillus</taxon>
    </lineage>
</organism>
<dbReference type="Gene3D" id="3.40.50.150">
    <property type="entry name" value="Vaccinia Virus protein VP39"/>
    <property type="match status" value="1"/>
</dbReference>
<dbReference type="InterPro" id="IPR041698">
    <property type="entry name" value="Methyltransf_25"/>
</dbReference>
<evidence type="ECO:0000313" key="2">
    <source>
        <dbReference type="EMBL" id="MDP1421547.1"/>
    </source>
</evidence>
<dbReference type="RefSeq" id="WP_305162566.1">
    <property type="nucleotide sequence ID" value="NZ_JAUUTP010000044.1"/>
</dbReference>
<dbReference type="EC" id="2.1.-.-" evidence="2"/>
<keyword evidence="2" id="KW-0489">Methyltransferase</keyword>
<gene>
    <name evidence="2" type="ORF">Q8G35_25040</name>
</gene>
<dbReference type="PANTHER" id="PTHR42912">
    <property type="entry name" value="METHYLTRANSFERASE"/>
    <property type="match status" value="1"/>
</dbReference>
<dbReference type="Pfam" id="PF13649">
    <property type="entry name" value="Methyltransf_25"/>
    <property type="match status" value="1"/>
</dbReference>
<comment type="caution">
    <text evidence="2">The sequence shown here is derived from an EMBL/GenBank/DDBJ whole genome shotgun (WGS) entry which is preliminary data.</text>
</comment>
<dbReference type="GO" id="GO:0008168">
    <property type="term" value="F:methyltransferase activity"/>
    <property type="evidence" value="ECO:0007669"/>
    <property type="project" value="UniProtKB-KW"/>
</dbReference>
<feature type="domain" description="Methyltransferase" evidence="1">
    <location>
        <begin position="13"/>
        <end position="110"/>
    </location>
</feature>
<dbReference type="SUPFAM" id="SSF53335">
    <property type="entry name" value="S-adenosyl-L-methionine-dependent methyltransferases"/>
    <property type="match status" value="1"/>
</dbReference>
<dbReference type="CDD" id="cd02440">
    <property type="entry name" value="AdoMet_MTases"/>
    <property type="match status" value="1"/>
</dbReference>
<protein>
    <submittedName>
        <fullName evidence="2">Class I SAM-dependent methyltransferase</fullName>
        <ecNumber evidence="2">2.1.-.-</ecNumber>
    </submittedName>
</protein>
<name>A0AA90ST86_9BACI</name>
<evidence type="ECO:0000259" key="1">
    <source>
        <dbReference type="Pfam" id="PF13649"/>
    </source>
</evidence>
<dbReference type="Proteomes" id="UP001178277">
    <property type="component" value="Unassembled WGS sequence"/>
</dbReference>
<dbReference type="InterPro" id="IPR029063">
    <property type="entry name" value="SAM-dependent_MTases_sf"/>
</dbReference>
<accession>A0AA90ST86</accession>
<dbReference type="GO" id="GO:0032259">
    <property type="term" value="P:methylation"/>
    <property type="evidence" value="ECO:0007669"/>
    <property type="project" value="UniProtKB-KW"/>
</dbReference>
<dbReference type="AlphaFoldDB" id="A0AA90ST86"/>
<dbReference type="InterPro" id="IPR050508">
    <property type="entry name" value="Methyltransf_Superfamily"/>
</dbReference>
<reference evidence="2" key="1">
    <citation type="submission" date="2023-07" db="EMBL/GenBank/DDBJ databases">
        <title>Murine gut Bacillus species.</title>
        <authorList>
            <person name="Gutman E."/>
            <person name="Hashuel R."/>
            <person name="Litvak Y."/>
        </authorList>
    </citation>
    <scope>NUCLEOTIDE SEQUENCE</scope>
    <source>
        <strain evidence="2">RU283</strain>
    </source>
</reference>